<feature type="transmembrane region" description="Helical" evidence="7">
    <location>
        <begin position="20"/>
        <end position="43"/>
    </location>
</feature>
<feature type="transmembrane region" description="Helical" evidence="7">
    <location>
        <begin position="147"/>
        <end position="169"/>
    </location>
</feature>
<comment type="subcellular location">
    <subcellularLocation>
        <location evidence="1 7">Cell membrane</location>
        <topology evidence="1 7">Multi-pass membrane protein</topology>
    </subcellularLocation>
</comment>
<evidence type="ECO:0000256" key="7">
    <source>
        <dbReference type="RuleBase" id="RU367016"/>
    </source>
</evidence>
<evidence type="ECO:0000256" key="4">
    <source>
        <dbReference type="ARBA" id="ARBA00022692"/>
    </source>
</evidence>
<dbReference type="Proteomes" id="UP000251577">
    <property type="component" value="Unassembled WGS sequence"/>
</dbReference>
<dbReference type="InterPro" id="IPR032816">
    <property type="entry name" value="VTT_dom"/>
</dbReference>
<keyword evidence="10" id="KW-1185">Reference proteome</keyword>
<keyword evidence="5 7" id="KW-1133">Transmembrane helix</keyword>
<evidence type="ECO:0000256" key="1">
    <source>
        <dbReference type="ARBA" id="ARBA00004651"/>
    </source>
</evidence>
<feature type="transmembrane region" description="Helical" evidence="7">
    <location>
        <begin position="181"/>
        <end position="199"/>
    </location>
</feature>
<dbReference type="Pfam" id="PF09335">
    <property type="entry name" value="VTT_dom"/>
    <property type="match status" value="1"/>
</dbReference>
<evidence type="ECO:0000256" key="2">
    <source>
        <dbReference type="ARBA" id="ARBA00010792"/>
    </source>
</evidence>
<dbReference type="GO" id="GO:0005886">
    <property type="term" value="C:plasma membrane"/>
    <property type="evidence" value="ECO:0007669"/>
    <property type="project" value="UniProtKB-SubCell"/>
</dbReference>
<comment type="similarity">
    <text evidence="2 7">Belongs to the DedA family.</text>
</comment>
<dbReference type="InterPro" id="IPR032818">
    <property type="entry name" value="DedA-like"/>
</dbReference>
<evidence type="ECO:0000313" key="10">
    <source>
        <dbReference type="Proteomes" id="UP000251577"/>
    </source>
</evidence>
<dbReference type="RefSeq" id="WP_113630308.1">
    <property type="nucleotide sequence ID" value="NZ_QHCV01000017.1"/>
</dbReference>
<accession>A0A364V7F4</accession>
<organism evidence="9 10">
    <name type="scientific">Corynebacterium heidelbergense</name>
    <dbReference type="NCBI Taxonomy" id="2055947"/>
    <lineage>
        <taxon>Bacteria</taxon>
        <taxon>Bacillati</taxon>
        <taxon>Actinomycetota</taxon>
        <taxon>Actinomycetes</taxon>
        <taxon>Mycobacteriales</taxon>
        <taxon>Corynebacteriaceae</taxon>
        <taxon>Corynebacterium</taxon>
    </lineage>
</organism>
<evidence type="ECO:0000256" key="6">
    <source>
        <dbReference type="ARBA" id="ARBA00023136"/>
    </source>
</evidence>
<evidence type="ECO:0000259" key="8">
    <source>
        <dbReference type="Pfam" id="PF09335"/>
    </source>
</evidence>
<feature type="transmembrane region" description="Helical" evidence="7">
    <location>
        <begin position="63"/>
        <end position="84"/>
    </location>
</feature>
<reference evidence="9 10" key="1">
    <citation type="journal article" date="2018" name="Syst. Appl. Microbiol.">
        <title>Corynebacterium heidelbergense sp. nov., isolated from the preen glands of Egyptian geese (Alopochen aegyptiacus).</title>
        <authorList>
            <person name="Braun M.S."/>
            <person name="Wang E."/>
            <person name="Zimmermann S."/>
            <person name="Wink M."/>
        </authorList>
    </citation>
    <scope>NUCLEOTIDE SEQUENCE [LARGE SCALE GENOMIC DNA]</scope>
    <source>
        <strain evidence="9 10">647</strain>
    </source>
</reference>
<evidence type="ECO:0000313" key="9">
    <source>
        <dbReference type="EMBL" id="RAV32572.1"/>
    </source>
</evidence>
<gene>
    <name evidence="9" type="ORF">DLJ54_02680</name>
</gene>
<keyword evidence="6 7" id="KW-0472">Membrane</keyword>
<dbReference type="PANTHER" id="PTHR30353">
    <property type="entry name" value="INNER MEMBRANE PROTEIN DEDA-RELATED"/>
    <property type="match status" value="1"/>
</dbReference>
<sequence>MSFLDHLHQLTDPEALLQGFGPWVLVGLAVIVFIESGVLFPFLPGDSLLVTAAILRDALETNVWAIIAVAIAAAVLGDQVGFFLGRRFGRRLFKPNARILKLRHLEEAEEFFAKHGPVALVLGRFVPIVRTYVPLAAGTAAMSYRRFVVWNVSGAVLWVLSMVAIGVLLGGIPGIAHSIDLIMLVVIGMSVLPMIIAGVQRHRKQKRLDRTPSA</sequence>
<dbReference type="EMBL" id="QHCV01000017">
    <property type="protein sequence ID" value="RAV32572.1"/>
    <property type="molecule type" value="Genomic_DNA"/>
</dbReference>
<protein>
    <submittedName>
        <fullName evidence="9">Alkaline phosphatase</fullName>
    </submittedName>
</protein>
<proteinExistence type="inferred from homology"/>
<evidence type="ECO:0000256" key="3">
    <source>
        <dbReference type="ARBA" id="ARBA00022475"/>
    </source>
</evidence>
<comment type="caution">
    <text evidence="9">The sequence shown here is derived from an EMBL/GenBank/DDBJ whole genome shotgun (WGS) entry which is preliminary data.</text>
</comment>
<evidence type="ECO:0000256" key="5">
    <source>
        <dbReference type="ARBA" id="ARBA00022989"/>
    </source>
</evidence>
<name>A0A364V7F4_9CORY</name>
<feature type="domain" description="VTT" evidence="8">
    <location>
        <begin position="43"/>
        <end position="166"/>
    </location>
</feature>
<dbReference type="PANTHER" id="PTHR30353:SF0">
    <property type="entry name" value="TRANSMEMBRANE PROTEIN"/>
    <property type="match status" value="1"/>
</dbReference>
<dbReference type="AlphaFoldDB" id="A0A364V7F4"/>
<keyword evidence="3 7" id="KW-1003">Cell membrane</keyword>
<keyword evidence="4 7" id="KW-0812">Transmembrane</keyword>